<sequence length="301" mass="33629">MRAFMRAIGLGGLFRRSANSTAKASTANNTAGSFRVLTLEQFEKMTTVDNSAVFEARRSSSTNERPQFLFFCGSDNSAFPSGELTSPNGSTLASRFASMNAPTPAQPVIDHHMPVFFMPPLSPSRLSDPRCLIAFSTENHSTDRSNVKRYWSFACSNFDNVLKMSGKTEKELQIRLKKLQQGNSIDKLQQLTQLIPLNFPLKLQTTRKEISLQQLKKSHQEQIQQNLFTAKEHRKQELAARENIKLSEQIKNNTASRSTFKLSVQGPSPLFRTPEGLSASYDSSRALTVASNLQQAEVSKF</sequence>
<dbReference type="EMBL" id="RCMK01000854">
    <property type="protein sequence ID" value="KAG2910001.1"/>
    <property type="molecule type" value="Genomic_DNA"/>
</dbReference>
<comment type="caution">
    <text evidence="1">The sequence shown here is derived from an EMBL/GenBank/DDBJ whole genome shotgun (WGS) entry which is preliminary data.</text>
</comment>
<accession>A0A8T1BX06</accession>
<protein>
    <submittedName>
        <fullName evidence="1">Uncharacterized protein</fullName>
    </submittedName>
</protein>
<proteinExistence type="predicted"/>
<evidence type="ECO:0000313" key="1">
    <source>
        <dbReference type="EMBL" id="KAG2910001.1"/>
    </source>
</evidence>
<reference evidence="1" key="1">
    <citation type="submission" date="2018-10" db="EMBL/GenBank/DDBJ databases">
        <title>Effector identification in a new, highly contiguous assembly of the strawberry crown rot pathogen Phytophthora cactorum.</title>
        <authorList>
            <person name="Armitage A.D."/>
            <person name="Nellist C.F."/>
            <person name="Bates H."/>
            <person name="Vickerstaff R.J."/>
            <person name="Harrison R.J."/>
        </authorList>
    </citation>
    <scope>NUCLEOTIDE SEQUENCE</scope>
    <source>
        <strain evidence="1">4040</strain>
    </source>
</reference>
<dbReference type="AlphaFoldDB" id="A0A8T1BX06"/>
<gene>
    <name evidence="1" type="ORF">PC117_g19518</name>
</gene>
<dbReference type="VEuPathDB" id="FungiDB:PC110_g20688"/>
<organism evidence="1 2">
    <name type="scientific">Phytophthora cactorum</name>
    <dbReference type="NCBI Taxonomy" id="29920"/>
    <lineage>
        <taxon>Eukaryota</taxon>
        <taxon>Sar</taxon>
        <taxon>Stramenopiles</taxon>
        <taxon>Oomycota</taxon>
        <taxon>Peronosporomycetes</taxon>
        <taxon>Peronosporales</taxon>
        <taxon>Peronosporaceae</taxon>
        <taxon>Phytophthora</taxon>
    </lineage>
</organism>
<evidence type="ECO:0000313" key="2">
    <source>
        <dbReference type="Proteomes" id="UP000736787"/>
    </source>
</evidence>
<dbReference type="Proteomes" id="UP000736787">
    <property type="component" value="Unassembled WGS sequence"/>
</dbReference>
<name>A0A8T1BX06_9STRA</name>